<gene>
    <name evidence="2" type="ORF">UFOPK3752_02049</name>
    <name evidence="3" type="ORF">UFOPK4150_01558</name>
</gene>
<feature type="transmembrane region" description="Helical" evidence="1">
    <location>
        <begin position="112"/>
        <end position="134"/>
    </location>
</feature>
<organism evidence="2">
    <name type="scientific">freshwater metagenome</name>
    <dbReference type="NCBI Taxonomy" id="449393"/>
    <lineage>
        <taxon>unclassified sequences</taxon>
        <taxon>metagenomes</taxon>
        <taxon>ecological metagenomes</taxon>
    </lineage>
</organism>
<feature type="transmembrane region" description="Helical" evidence="1">
    <location>
        <begin position="49"/>
        <end position="67"/>
    </location>
</feature>
<dbReference type="EMBL" id="CAFBND010000122">
    <property type="protein sequence ID" value="CAB4957304.1"/>
    <property type="molecule type" value="Genomic_DNA"/>
</dbReference>
<dbReference type="AlphaFoldDB" id="A0A6J7KUJ1"/>
<dbReference type="EMBL" id="CAFBPU010000033">
    <property type="protein sequence ID" value="CAB5035863.1"/>
    <property type="molecule type" value="Genomic_DNA"/>
</dbReference>
<evidence type="ECO:0000313" key="2">
    <source>
        <dbReference type="EMBL" id="CAB4957304.1"/>
    </source>
</evidence>
<feature type="transmembrane region" description="Helical" evidence="1">
    <location>
        <begin position="20"/>
        <end position="43"/>
    </location>
</feature>
<proteinExistence type="predicted"/>
<accession>A0A6J7KUJ1</accession>
<feature type="transmembrane region" description="Helical" evidence="1">
    <location>
        <begin position="211"/>
        <end position="235"/>
    </location>
</feature>
<feature type="transmembrane region" description="Helical" evidence="1">
    <location>
        <begin position="186"/>
        <end position="204"/>
    </location>
</feature>
<evidence type="ECO:0000313" key="3">
    <source>
        <dbReference type="EMBL" id="CAB5035863.1"/>
    </source>
</evidence>
<reference evidence="2" key="1">
    <citation type="submission" date="2020-05" db="EMBL/GenBank/DDBJ databases">
        <authorList>
            <person name="Chiriac C."/>
            <person name="Salcher M."/>
            <person name="Ghai R."/>
            <person name="Kavagutti S V."/>
        </authorList>
    </citation>
    <scope>NUCLEOTIDE SEQUENCE</scope>
</reference>
<keyword evidence="1" id="KW-1133">Transmembrane helix</keyword>
<evidence type="ECO:0000256" key="1">
    <source>
        <dbReference type="SAM" id="Phobius"/>
    </source>
</evidence>
<name>A0A6J7KUJ1_9ZZZZ</name>
<feature type="transmembrane region" description="Helical" evidence="1">
    <location>
        <begin position="250"/>
        <end position="270"/>
    </location>
</feature>
<sequence>MITTAERPSRSGSVTIDASYLSLTCGAIGALVYGLGCLAVWITPEGTRLAWGLQVVGPLLVAVGLSTQLEHMARRIGSWAVRLGIIGLFVWAVSGVPFLISPESYASPGWNQVLYLAWSAAYLLFALALFLVLGRKESRLEQGGATGDAGIHASFSSLTLGAVGWMLFGLGFLAYAEDLVGTRFAWGMQAAGPILLALALATHLDHLARRLGVAAVTVAIVGAGVWSLTTVAFVFDPPLAQSATWGPLCFWGVYGAGIVLGGVSGVLVIARKARATRGRQQPPR</sequence>
<feature type="transmembrane region" description="Helical" evidence="1">
    <location>
        <begin position="79"/>
        <end position="100"/>
    </location>
</feature>
<feature type="transmembrane region" description="Helical" evidence="1">
    <location>
        <begin position="155"/>
        <end position="174"/>
    </location>
</feature>
<keyword evidence="1" id="KW-0812">Transmembrane</keyword>
<protein>
    <submittedName>
        <fullName evidence="2">Unannotated protein</fullName>
    </submittedName>
</protein>
<keyword evidence="1" id="KW-0472">Membrane</keyword>